<dbReference type="OrthoDB" id="6424337at2759"/>
<dbReference type="InterPro" id="IPR052192">
    <property type="entry name" value="Insect_Ionotropic_Sensory_Rcpt"/>
</dbReference>
<evidence type="ECO:0000256" key="6">
    <source>
        <dbReference type="ARBA" id="ARBA00023170"/>
    </source>
</evidence>
<evidence type="ECO:0000256" key="7">
    <source>
        <dbReference type="ARBA" id="ARBA00023180"/>
    </source>
</evidence>
<proteinExistence type="predicted"/>
<dbReference type="Proteomes" id="UP000198287">
    <property type="component" value="Unassembled WGS sequence"/>
</dbReference>
<dbReference type="EMBL" id="LNIX01000011">
    <property type="protein sequence ID" value="OXA48664.1"/>
    <property type="molecule type" value="Genomic_DNA"/>
</dbReference>
<organism evidence="9 10">
    <name type="scientific">Folsomia candida</name>
    <name type="common">Springtail</name>
    <dbReference type="NCBI Taxonomy" id="158441"/>
    <lineage>
        <taxon>Eukaryota</taxon>
        <taxon>Metazoa</taxon>
        <taxon>Ecdysozoa</taxon>
        <taxon>Arthropoda</taxon>
        <taxon>Hexapoda</taxon>
        <taxon>Collembola</taxon>
        <taxon>Entomobryomorpha</taxon>
        <taxon>Isotomoidea</taxon>
        <taxon>Isotomidae</taxon>
        <taxon>Proisotominae</taxon>
        <taxon>Folsomia</taxon>
    </lineage>
</organism>
<keyword evidence="5 8" id="KW-0472">Membrane</keyword>
<dbReference type="PANTHER" id="PTHR42643:SF24">
    <property type="entry name" value="IONOTROPIC RECEPTOR 60A"/>
    <property type="match status" value="1"/>
</dbReference>
<evidence type="ECO:0000313" key="10">
    <source>
        <dbReference type="Proteomes" id="UP000198287"/>
    </source>
</evidence>
<feature type="transmembrane region" description="Helical" evidence="8">
    <location>
        <begin position="170"/>
        <end position="191"/>
    </location>
</feature>
<gene>
    <name evidence="9" type="ORF">Fcan01_16733</name>
</gene>
<evidence type="ECO:0000313" key="9">
    <source>
        <dbReference type="EMBL" id="OXA48664.1"/>
    </source>
</evidence>
<keyword evidence="10" id="KW-1185">Reference proteome</keyword>
<accession>A0A226DV29</accession>
<evidence type="ECO:0000256" key="3">
    <source>
        <dbReference type="ARBA" id="ARBA00022692"/>
    </source>
</evidence>
<reference evidence="9 10" key="1">
    <citation type="submission" date="2015-12" db="EMBL/GenBank/DDBJ databases">
        <title>The genome of Folsomia candida.</title>
        <authorList>
            <person name="Faddeeva A."/>
            <person name="Derks M.F."/>
            <person name="Anvar Y."/>
            <person name="Smit S."/>
            <person name="Van Straalen N."/>
            <person name="Roelofs D."/>
        </authorList>
    </citation>
    <scope>NUCLEOTIDE SEQUENCE [LARGE SCALE GENOMIC DNA]</scope>
    <source>
        <strain evidence="9 10">VU population</strain>
        <tissue evidence="9">Whole body</tissue>
    </source>
</reference>
<comment type="subcellular location">
    <subcellularLocation>
        <location evidence="1">Cell membrane</location>
        <topology evidence="1">Multi-pass membrane protein</topology>
    </subcellularLocation>
</comment>
<feature type="transmembrane region" description="Helical" evidence="8">
    <location>
        <begin position="362"/>
        <end position="383"/>
    </location>
</feature>
<comment type="caution">
    <text evidence="9">The sequence shown here is derived from an EMBL/GenBank/DDBJ whole genome shotgun (WGS) entry which is preliminary data.</text>
</comment>
<dbReference type="GO" id="GO:0005886">
    <property type="term" value="C:plasma membrane"/>
    <property type="evidence" value="ECO:0007669"/>
    <property type="project" value="UniProtKB-SubCell"/>
</dbReference>
<dbReference type="AlphaFoldDB" id="A0A226DV29"/>
<name>A0A226DV29_FOLCA</name>
<evidence type="ECO:0000256" key="1">
    <source>
        <dbReference type="ARBA" id="ARBA00004651"/>
    </source>
</evidence>
<protein>
    <submittedName>
        <fullName evidence="9">Glutamate receptor 1</fullName>
    </submittedName>
</protein>
<evidence type="ECO:0000256" key="2">
    <source>
        <dbReference type="ARBA" id="ARBA00022475"/>
    </source>
</evidence>
<keyword evidence="3 8" id="KW-0812">Transmembrane</keyword>
<dbReference type="Gene3D" id="3.40.190.10">
    <property type="entry name" value="Periplasmic binding protein-like II"/>
    <property type="match status" value="2"/>
</dbReference>
<feature type="non-terminal residue" evidence="9">
    <location>
        <position position="397"/>
    </location>
</feature>
<evidence type="ECO:0000256" key="8">
    <source>
        <dbReference type="SAM" id="Phobius"/>
    </source>
</evidence>
<keyword evidence="2" id="KW-1003">Cell membrane</keyword>
<dbReference type="SUPFAM" id="SSF53850">
    <property type="entry name" value="Periplasmic binding protein-like II"/>
    <property type="match status" value="1"/>
</dbReference>
<sequence>MRLICKWDAGRLTKKLSSSSIREVWVEAEIKSVSVWLQHFTKSSQNRLSWTKQYNNLYTYDITVEKTENLGVVSYTLTGGYAAEIFENLQLLFGFTYVLVPEVGAYNFTLASVGAGVDVFLGSYSLYYARAKLADPTFVTGNSRIIAVINHAHESNIEDVFTCPLISGSYVRIAFFSISVTLIVLMACYTGNMFSIKTVNRFSINTVQNLLETEFKVLIEMGESTSSIFVMLQALLHIPAIAKLLARIHSANYVYTTFEDAIKEVVESPTAYVIDEETAMTTMLDVLGQVPCSFSALSIFNLKYPWSMFMRKKSRFKDTINYGLLKIDETGVRRRLRAKWIPHASQCRVVSMPFTSIKLSQVYSALGIYTVGLITSTVGFFLFESNFGLRRLCMVER</sequence>
<keyword evidence="7" id="KW-0325">Glycoprotein</keyword>
<keyword evidence="4 8" id="KW-1133">Transmembrane helix</keyword>
<evidence type="ECO:0000256" key="4">
    <source>
        <dbReference type="ARBA" id="ARBA00022989"/>
    </source>
</evidence>
<keyword evidence="6 9" id="KW-0675">Receptor</keyword>
<dbReference type="PANTHER" id="PTHR42643">
    <property type="entry name" value="IONOTROPIC RECEPTOR 20A-RELATED"/>
    <property type="match status" value="1"/>
</dbReference>
<evidence type="ECO:0000256" key="5">
    <source>
        <dbReference type="ARBA" id="ARBA00023136"/>
    </source>
</evidence>